<dbReference type="Pfam" id="PF09979">
    <property type="entry name" value="DUF2213"/>
    <property type="match status" value="1"/>
</dbReference>
<proteinExistence type="predicted"/>
<evidence type="ECO:0008006" key="4">
    <source>
        <dbReference type="Google" id="ProtNLM"/>
    </source>
</evidence>
<accession>A0AAN0REK0</accession>
<name>A0AAN0REK0_9PROT</name>
<dbReference type="KEGG" id="gbc:GbCGDNIH3_1581"/>
<protein>
    <recommendedName>
        <fullName evidence="4">DUF2213 domain-containing protein</fullName>
    </recommendedName>
</protein>
<evidence type="ECO:0000313" key="2">
    <source>
        <dbReference type="EMBL" id="AHJ63468.1"/>
    </source>
</evidence>
<evidence type="ECO:0000256" key="1">
    <source>
        <dbReference type="SAM" id="Coils"/>
    </source>
</evidence>
<dbReference type="RefSeq" id="WP_025286991.1">
    <property type="nucleotide sequence ID" value="NZ_CP003181.2"/>
</dbReference>
<reference evidence="3" key="1">
    <citation type="submission" date="2012-06" db="EMBL/GenBank/DDBJ databases">
        <title>Genome analysis of multiple Granulibacter bethesdensis isolates demonstrates substantial genome diversity.</title>
        <authorList>
            <person name="Greenberg D.E."/>
            <person name="Porcella S.F."/>
            <person name="Zarember K."/>
            <person name="Zelazny A.M."/>
            <person name="Bruno D."/>
            <person name="Martens C."/>
            <person name="Barbian K.D."/>
            <person name="Jaske E."/>
            <person name="Holland S.M."/>
        </authorList>
    </citation>
    <scope>NUCLEOTIDE SEQUENCE [LARGE SCALE GENOMIC DNA]</scope>
    <source>
        <strain evidence="3">CGDNIH3</strain>
    </source>
</reference>
<organism evidence="2 3">
    <name type="scientific">Granulibacter bethesdensis</name>
    <dbReference type="NCBI Taxonomy" id="364410"/>
    <lineage>
        <taxon>Bacteria</taxon>
        <taxon>Pseudomonadati</taxon>
        <taxon>Pseudomonadota</taxon>
        <taxon>Alphaproteobacteria</taxon>
        <taxon>Acetobacterales</taxon>
        <taxon>Acetobacteraceae</taxon>
        <taxon>Granulibacter</taxon>
    </lineage>
</organism>
<feature type="coiled-coil region" evidence="1">
    <location>
        <begin position="189"/>
        <end position="221"/>
    </location>
</feature>
<dbReference type="AlphaFoldDB" id="A0AAN0REK0"/>
<dbReference type="Proteomes" id="UP000019438">
    <property type="component" value="Chromosome"/>
</dbReference>
<evidence type="ECO:0000313" key="3">
    <source>
        <dbReference type="Proteomes" id="UP000019438"/>
    </source>
</evidence>
<gene>
    <name evidence="2" type="ORF">GbCGDNIH3_1581</name>
</gene>
<dbReference type="PIRSF" id="PIRSF029215">
    <property type="entry name" value="UCP029215"/>
    <property type="match status" value="1"/>
</dbReference>
<dbReference type="EMBL" id="CP003181">
    <property type="protein sequence ID" value="AHJ63468.1"/>
    <property type="molecule type" value="Genomic_DNA"/>
</dbReference>
<keyword evidence="1" id="KW-0175">Coiled coil</keyword>
<sequence length="325" mass="34971">MITERHDMVPLPRAHRDDDGFITDTPVLTRTGIFTYTNPVTGAQRREYRPPEEVFHADSLASFRGRPITVGHPPPTSGLITAANAAGAVVGAVMSEGRQDGDNLVADIVIHDTSAVDEGLRDLSVGYRLDLDETPGEVDGEAYDAVQRGIRVNHVAIVPRGRAGNARLNLDRADTAPACTPDCPLHAALAVVTAERDAARADAARLEQEKVRQARRNLEQDAAGLGVTLHDDASDDELRIAVIRAVRGDALVLEGQSSAYLQAAFDLCVAEARMQAGAVQAQYSVAQRRDEAASRQKTPLSAYETYKATLSAAWRSTRPSHAGEH</sequence>
<dbReference type="InterPro" id="IPR016913">
    <property type="entry name" value="UCP029215"/>
</dbReference>